<dbReference type="AlphaFoldDB" id="A0A0A1XR41"/>
<gene>
    <name evidence="9" type="primary">ea_20</name>
    <name evidence="9" type="ORF">g.1901</name>
</gene>
<keyword evidence="2" id="KW-0106">Calcium</keyword>
<evidence type="ECO:0000256" key="4">
    <source>
        <dbReference type="ARBA" id="ARBA00023157"/>
    </source>
</evidence>
<dbReference type="InterPro" id="IPR043504">
    <property type="entry name" value="Peptidase_S1_PA_chymotrypsin"/>
</dbReference>
<dbReference type="PRINTS" id="PR00722">
    <property type="entry name" value="CHYMOTRYPSIN"/>
</dbReference>
<comment type="similarity">
    <text evidence="6">Belongs to the peptidase S1 family. CLIP subfamily.</text>
</comment>
<evidence type="ECO:0000256" key="5">
    <source>
        <dbReference type="ARBA" id="ARBA00023180"/>
    </source>
</evidence>
<dbReference type="GeneID" id="105217599"/>
<dbReference type="GO" id="GO:0006508">
    <property type="term" value="P:proteolysis"/>
    <property type="evidence" value="ECO:0007669"/>
    <property type="project" value="UniProtKB-KW"/>
</dbReference>
<evidence type="ECO:0000259" key="8">
    <source>
        <dbReference type="PROSITE" id="PS50240"/>
    </source>
</evidence>
<keyword evidence="5" id="KW-0325">Glycoprotein</keyword>
<protein>
    <submittedName>
        <fullName evidence="9">Serine protease easter</fullName>
    </submittedName>
</protein>
<evidence type="ECO:0000256" key="2">
    <source>
        <dbReference type="ARBA" id="ARBA00022837"/>
    </source>
</evidence>
<dbReference type="Gene3D" id="2.40.10.10">
    <property type="entry name" value="Trypsin-like serine proteases"/>
    <property type="match status" value="2"/>
</dbReference>
<dbReference type="InterPro" id="IPR001314">
    <property type="entry name" value="Peptidase_S1A"/>
</dbReference>
<keyword evidence="1 7" id="KW-0732">Signal</keyword>
<dbReference type="SMART" id="SM00020">
    <property type="entry name" value="Tryp_SPc"/>
    <property type="match status" value="1"/>
</dbReference>
<dbReference type="GO" id="GO:0004252">
    <property type="term" value="F:serine-type endopeptidase activity"/>
    <property type="evidence" value="ECO:0007669"/>
    <property type="project" value="InterPro"/>
</dbReference>
<keyword evidence="3" id="KW-0865">Zymogen</keyword>
<accession>A0A0A1XR41</accession>
<dbReference type="OrthoDB" id="547031at2759"/>
<feature type="chain" id="PRO_5001984106" evidence="7">
    <location>
        <begin position="18"/>
        <end position="320"/>
    </location>
</feature>
<dbReference type="FunFam" id="2.40.10.10:FF:000028">
    <property type="entry name" value="Serine protease easter"/>
    <property type="match status" value="1"/>
</dbReference>
<proteinExistence type="inferred from homology"/>
<dbReference type="CDD" id="cd00190">
    <property type="entry name" value="Tryp_SPc"/>
    <property type="match status" value="1"/>
</dbReference>
<organism evidence="9">
    <name type="scientific">Zeugodacus cucurbitae</name>
    <name type="common">Melon fruit fly</name>
    <name type="synonym">Bactrocera cucurbitae</name>
    <dbReference type="NCBI Taxonomy" id="28588"/>
    <lineage>
        <taxon>Eukaryota</taxon>
        <taxon>Metazoa</taxon>
        <taxon>Ecdysozoa</taxon>
        <taxon>Arthropoda</taxon>
        <taxon>Hexapoda</taxon>
        <taxon>Insecta</taxon>
        <taxon>Pterygota</taxon>
        <taxon>Neoptera</taxon>
        <taxon>Endopterygota</taxon>
        <taxon>Diptera</taxon>
        <taxon>Brachycera</taxon>
        <taxon>Muscomorpha</taxon>
        <taxon>Tephritoidea</taxon>
        <taxon>Tephritidae</taxon>
        <taxon>Zeugodacus</taxon>
        <taxon>Zeugodacus</taxon>
    </lineage>
</organism>
<feature type="domain" description="Peptidase S1" evidence="8">
    <location>
        <begin position="50"/>
        <end position="319"/>
    </location>
</feature>
<evidence type="ECO:0000313" key="9">
    <source>
        <dbReference type="EMBL" id="JAD13048.1"/>
    </source>
</evidence>
<dbReference type="PANTHER" id="PTHR24256">
    <property type="entry name" value="TRYPTASE-RELATED"/>
    <property type="match status" value="1"/>
</dbReference>
<evidence type="ECO:0000256" key="6">
    <source>
        <dbReference type="ARBA" id="ARBA00024195"/>
    </source>
</evidence>
<name>A0A0A1XR41_ZEUCU</name>
<evidence type="ECO:0000256" key="1">
    <source>
        <dbReference type="ARBA" id="ARBA00022729"/>
    </source>
</evidence>
<keyword evidence="9" id="KW-0645">Protease</keyword>
<dbReference type="SUPFAM" id="SSF50494">
    <property type="entry name" value="Trypsin-like serine proteases"/>
    <property type="match status" value="1"/>
</dbReference>
<keyword evidence="4" id="KW-1015">Disulfide bond</keyword>
<dbReference type="PROSITE" id="PS50240">
    <property type="entry name" value="TRYPSIN_DOM"/>
    <property type="match status" value="1"/>
</dbReference>
<dbReference type="InterPro" id="IPR009003">
    <property type="entry name" value="Peptidase_S1_PA"/>
</dbReference>
<evidence type="ECO:0000256" key="7">
    <source>
        <dbReference type="SAM" id="SignalP"/>
    </source>
</evidence>
<reference evidence="9" key="1">
    <citation type="submission" date="2014-11" db="EMBL/GenBank/DDBJ databases">
        <authorList>
            <person name="Geib S."/>
        </authorList>
    </citation>
    <scope>NUCLEOTIDE SEQUENCE</scope>
</reference>
<dbReference type="Pfam" id="PF00089">
    <property type="entry name" value="Trypsin"/>
    <property type="match status" value="1"/>
</dbReference>
<dbReference type="InterPro" id="IPR001254">
    <property type="entry name" value="Trypsin_dom"/>
</dbReference>
<dbReference type="InterPro" id="IPR051487">
    <property type="entry name" value="Ser/Thr_Proteases_Immune/Dev"/>
</dbReference>
<sequence>MAFIKGIILTIFYVVFSSDKCIVNSWMDLSDTGKLPKENECGRVDLSNRIMGGTETRIDEFPWTALIIYFNRSNGDIGSACAGTLINEFHVITAAQCVDYHMIFKNGINVTAVRLGEWNTATAKDCEKDSNGVEYCAPPPQDIKIDEVIINADFNRKQMLHDIALLRLVRKVIYSDFVSPICLPTWESQIYLGFSDATAEIAGWGETAKETYSNVKLKATVNIIPLQDCTGNITLDNVGFGHTYDPYRQSCAVGDGKIACKIDTGGPLMIMDKPDDSDRTAYYLIGIFSSVELSCTERKPPAIYTRIRLYMDWIRGILER</sequence>
<evidence type="ECO:0000256" key="3">
    <source>
        <dbReference type="ARBA" id="ARBA00023145"/>
    </source>
</evidence>
<dbReference type="EMBL" id="GBXI01001244">
    <property type="protein sequence ID" value="JAD13048.1"/>
    <property type="molecule type" value="Transcribed_RNA"/>
</dbReference>
<keyword evidence="9" id="KW-0378">Hydrolase</keyword>
<feature type="signal peptide" evidence="7">
    <location>
        <begin position="1"/>
        <end position="17"/>
    </location>
</feature>
<reference evidence="9" key="2">
    <citation type="journal article" date="2015" name="Gigascience">
        <title>Reconstructing a comprehensive transcriptome assembly of a white-pupal translocated strain of the pest fruit fly Bactrocera cucurbitae.</title>
        <authorList>
            <person name="Sim S.B."/>
            <person name="Calla B."/>
            <person name="Hall B."/>
            <person name="DeRego T."/>
            <person name="Geib S.M."/>
        </authorList>
    </citation>
    <scope>NUCLEOTIDE SEQUENCE</scope>
</reference>